<dbReference type="Pfam" id="PF12937">
    <property type="entry name" value="F-box-like"/>
    <property type="match status" value="1"/>
</dbReference>
<dbReference type="AlphaFoldDB" id="A0A9P5DWM0"/>
<dbReference type="PROSITE" id="PS50181">
    <property type="entry name" value="FBOX"/>
    <property type="match status" value="1"/>
</dbReference>
<keyword evidence="3" id="KW-1185">Reference proteome</keyword>
<feature type="domain" description="F-box" evidence="1">
    <location>
        <begin position="1"/>
        <end position="47"/>
    </location>
</feature>
<dbReference type="InterPro" id="IPR001810">
    <property type="entry name" value="F-box_dom"/>
</dbReference>
<protein>
    <recommendedName>
        <fullName evidence="1">F-box domain-containing protein</fullName>
    </recommendedName>
</protein>
<evidence type="ECO:0000313" key="3">
    <source>
        <dbReference type="Proteomes" id="UP000730481"/>
    </source>
</evidence>
<dbReference type="Proteomes" id="UP000730481">
    <property type="component" value="Unassembled WGS sequence"/>
</dbReference>
<sequence length="787" mass="89902">MDIVSLPREILAEIFLLYLSKQDLKSLRLVCSEFTGVTTPTLFYRIRISPLLQDFESFFGISRSPHLADHVRVLVWEELGGFFHTDELYWPQWTGSDRQLFKDVTENASKLFLLDIENVSGDFTFAMDMISDASSIPRSNLPNEFLSAIRDTMPNLHTLVSKPMDCRRCLKIPSMDYTMSIEALKRILQFDETACLLNFGFTAFLLPAMEALAVQSKNNDSANKITRLFYADEGDAVNTHLTRINSCDKAFEHLRHLDLCVTVRDSNTLDLSSFWACLSNAKSLTSLKLCSEGGPVPFSPGNIPTLPQLTEVEFVELNLVQDPWILTTVDFIKRHAGTLKRLYFTSSQIRKKLLKALAKMNSLQLERFVITSGHNHNDGDNDNELIADSDEEFMNEHIDEMAVLNYVNLTNGSSQEKPAPSFRLQDGEKRIYTHPLIFDPLTAEVAAFHDTRDNAWGQRGYDPMDVSMLDAVALDRRDEHGIAYDIGPRRIYHSVTGLWLDSDGVFYCPVTDEEVEVGSTVCVSSRPDSTLNHASQNTLQATHQLLTQLPNNEEVNDLSKKGENPEGSWAFQGQRTWDSEMGLWRDEGGKLKKFAVDREPLGKPGLTDEDFEDSEYEVNLDMQPFYDGEEDDFLLRIENAPRWDWGRDKEGEIWYWKVGESGTAGRAGHATEMWYFEHKGEQAYGNDPLEFWADWYGGPEDEAEPTPYGWNLLAFINTEDVGRDIPTCESIHRYESEKDPMLMDTEGRWWGFLPKPADFEVQSKEEWGDEDSPLYFKQASVVYRQEF</sequence>
<reference evidence="2" key="2">
    <citation type="submission" date="2020-02" db="EMBL/GenBank/DDBJ databases">
        <title>Identification and distribution of gene clusters putatively required for synthesis of sphingolipid metabolism inhibitors in phylogenetically diverse species of the filamentous fungus Fusarium.</title>
        <authorList>
            <person name="Kim H.-S."/>
            <person name="Busman M."/>
            <person name="Brown D.W."/>
            <person name="Divon H."/>
            <person name="Uhlig S."/>
            <person name="Proctor R.H."/>
        </authorList>
    </citation>
    <scope>NUCLEOTIDE SEQUENCE</scope>
    <source>
        <strain evidence="2">NRRL 25174</strain>
    </source>
</reference>
<comment type="caution">
    <text evidence="2">The sequence shown here is derived from an EMBL/GenBank/DDBJ whole genome shotgun (WGS) entry which is preliminary data.</text>
</comment>
<evidence type="ECO:0000259" key="1">
    <source>
        <dbReference type="PROSITE" id="PS50181"/>
    </source>
</evidence>
<evidence type="ECO:0000313" key="2">
    <source>
        <dbReference type="EMBL" id="KAF4337454.1"/>
    </source>
</evidence>
<proteinExistence type="predicted"/>
<accession>A0A9P5DWM0</accession>
<dbReference type="InterPro" id="IPR036047">
    <property type="entry name" value="F-box-like_dom_sf"/>
</dbReference>
<dbReference type="CDD" id="cd09917">
    <property type="entry name" value="F-box_SF"/>
    <property type="match status" value="1"/>
</dbReference>
<dbReference type="OrthoDB" id="5427399at2759"/>
<gene>
    <name evidence="2" type="ORF">FBEOM_8683</name>
</gene>
<reference evidence="2" key="1">
    <citation type="journal article" date="2017" name="Mycologia">
        <title>Fusarium algeriense, sp. nov., a novel toxigenic crown rot pathogen of durum wheat from Algeria is nested in the Fusarium burgessii species complex.</title>
        <authorList>
            <person name="Laraba I."/>
            <person name="Keddad A."/>
            <person name="Boureghda H."/>
            <person name="Abdallah N."/>
            <person name="Vaughan M.M."/>
            <person name="Proctor R.H."/>
            <person name="Busman M."/>
            <person name="O'Donnell K."/>
        </authorList>
    </citation>
    <scope>NUCLEOTIDE SEQUENCE</scope>
    <source>
        <strain evidence="2">NRRL 25174</strain>
    </source>
</reference>
<dbReference type="EMBL" id="PVQB02000416">
    <property type="protein sequence ID" value="KAF4337454.1"/>
    <property type="molecule type" value="Genomic_DNA"/>
</dbReference>
<name>A0A9P5DWM0_9HYPO</name>
<organism evidence="2 3">
    <name type="scientific">Fusarium beomiforme</name>
    <dbReference type="NCBI Taxonomy" id="44412"/>
    <lineage>
        <taxon>Eukaryota</taxon>
        <taxon>Fungi</taxon>
        <taxon>Dikarya</taxon>
        <taxon>Ascomycota</taxon>
        <taxon>Pezizomycotina</taxon>
        <taxon>Sordariomycetes</taxon>
        <taxon>Hypocreomycetidae</taxon>
        <taxon>Hypocreales</taxon>
        <taxon>Nectriaceae</taxon>
        <taxon>Fusarium</taxon>
        <taxon>Fusarium burgessii species complex</taxon>
    </lineage>
</organism>
<dbReference type="SUPFAM" id="SSF81383">
    <property type="entry name" value="F-box domain"/>
    <property type="match status" value="1"/>
</dbReference>